<protein>
    <submittedName>
        <fullName evidence="1">Aerobic-type carbon monoxide dehydrogenase</fullName>
    </submittedName>
</protein>
<organism evidence="1 2">
    <name type="scientific">Pseudomonas syringae pv. actinidiae</name>
    <dbReference type="NCBI Taxonomy" id="103796"/>
    <lineage>
        <taxon>Bacteria</taxon>
        <taxon>Pseudomonadati</taxon>
        <taxon>Pseudomonadota</taxon>
        <taxon>Gammaproteobacteria</taxon>
        <taxon>Pseudomonadales</taxon>
        <taxon>Pseudomonadaceae</taxon>
        <taxon>Pseudomonas</taxon>
        <taxon>Pseudomonas syringae</taxon>
    </lineage>
</organism>
<accession>A0AAN4TM08</accession>
<dbReference type="Gene3D" id="1.10.150.120">
    <property type="entry name" value="[2Fe-2S]-binding domain"/>
    <property type="match status" value="1"/>
</dbReference>
<dbReference type="AlphaFoldDB" id="A0AAN4TM08"/>
<comment type="caution">
    <text evidence="1">The sequence shown here is derived from an EMBL/GenBank/DDBJ whole genome shotgun (WGS) entry which is preliminary data.</text>
</comment>
<dbReference type="Proteomes" id="UP000248291">
    <property type="component" value="Unassembled WGS sequence"/>
</dbReference>
<dbReference type="InterPro" id="IPR036884">
    <property type="entry name" value="2Fe-2S-bd_dom_sf"/>
</dbReference>
<name>A0AAN4TM08_PSESF</name>
<evidence type="ECO:0000313" key="2">
    <source>
        <dbReference type="Proteomes" id="UP000248291"/>
    </source>
</evidence>
<reference evidence="1 2" key="1">
    <citation type="submission" date="2018-04" db="EMBL/GenBank/DDBJ databases">
        <title>Draft genome sequence of Pseudomonas syringae pv. actinidiae biovar 3 strains isolated from kiwifruit in Kagawa prefecture.</title>
        <authorList>
            <person name="Tabuchi M."/>
            <person name="Saito M."/>
            <person name="Fujiwara S."/>
            <person name="Sasa N."/>
            <person name="Akimitsu K."/>
            <person name="Gomi K."/>
            <person name="Konishi-Sugita S."/>
            <person name="Hamano K."/>
            <person name="Kataoka I."/>
        </authorList>
    </citation>
    <scope>NUCLEOTIDE SEQUENCE [LARGE SCALE GENOMIC DNA]</scope>
    <source>
        <strain evidence="1 2">MAFF212211</strain>
    </source>
</reference>
<proteinExistence type="predicted"/>
<sequence length="88" mass="9758">MTCCLSDGKLHPMQEAFKLHHGFQRVFCILGMVMMGLDMVLRLGVPDPCATGEEFWGLSADARVTTNIVRPIRSGAEVIAREPAEIRE</sequence>
<dbReference type="EMBL" id="BGKA01000159">
    <property type="protein sequence ID" value="GBH18453.1"/>
    <property type="molecule type" value="Genomic_DNA"/>
</dbReference>
<evidence type="ECO:0000313" key="1">
    <source>
        <dbReference type="EMBL" id="GBH18453.1"/>
    </source>
</evidence>
<dbReference type="SUPFAM" id="SSF47741">
    <property type="entry name" value="CO dehydrogenase ISP C-domain like"/>
    <property type="match status" value="1"/>
</dbReference>
<gene>
    <name evidence="1" type="ORF">KPSA3_04440</name>
</gene>